<protein>
    <submittedName>
        <fullName evidence="1">HDC09160</fullName>
    </submittedName>
</protein>
<reference evidence="1" key="1">
    <citation type="journal article" date="2003" name="Genome Biol.">
        <title>An integrated gene annotation and transcriptional profiling approach towards the full gene content of the Drosophila genome.</title>
        <authorList>
            <person name="Hild M."/>
            <person name="Beckmann B."/>
            <person name="Haas S.A."/>
            <person name="Koch B."/>
            <person name="Solovyev V."/>
            <person name="Busold C."/>
            <person name="Fellenberg K."/>
            <person name="Boutros M."/>
            <person name="Vingron M."/>
            <person name="Sauer F."/>
            <person name="Hoheisel J.D."/>
            <person name="Paro R."/>
        </authorList>
    </citation>
    <scope>NUCLEOTIDE SEQUENCE</scope>
</reference>
<accession>Q6ILK9</accession>
<organism evidence="1">
    <name type="scientific">Drosophila melanogaster</name>
    <name type="common">Fruit fly</name>
    <dbReference type="NCBI Taxonomy" id="7227"/>
    <lineage>
        <taxon>Eukaryota</taxon>
        <taxon>Metazoa</taxon>
        <taxon>Ecdysozoa</taxon>
        <taxon>Arthropoda</taxon>
        <taxon>Hexapoda</taxon>
        <taxon>Insecta</taxon>
        <taxon>Pterygota</taxon>
        <taxon>Neoptera</taxon>
        <taxon>Endopterygota</taxon>
        <taxon>Diptera</taxon>
        <taxon>Brachycera</taxon>
        <taxon>Muscomorpha</taxon>
        <taxon>Ephydroidea</taxon>
        <taxon>Drosophilidae</taxon>
        <taxon>Drosophila</taxon>
        <taxon>Sophophora</taxon>
    </lineage>
</organism>
<evidence type="ECO:0000313" key="1">
    <source>
        <dbReference type="EMBL" id="DAA02852.1"/>
    </source>
</evidence>
<proteinExistence type="predicted"/>
<name>Q6ILK9_DROME</name>
<dbReference type="AlphaFoldDB" id="Q6ILK9"/>
<dbReference type="EMBL" id="BK002007">
    <property type="protein sequence ID" value="DAA02852.1"/>
    <property type="molecule type" value="Genomic_DNA"/>
</dbReference>
<gene>
    <name evidence="1" type="ORF">HDC09160</name>
</gene>
<sequence>MAFTAATGPPPVFQISNCLPHKSGTDDNILVWGAAARRTSFCDLLIRIYCRRLSRFTYPCGSADFQLPDSQLSASNFQLPTG</sequence>